<evidence type="ECO:0008006" key="3">
    <source>
        <dbReference type="Google" id="ProtNLM"/>
    </source>
</evidence>
<evidence type="ECO:0000313" key="2">
    <source>
        <dbReference type="Proteomes" id="UP001062901"/>
    </source>
</evidence>
<accession>A0ABQ0NXM0</accession>
<protein>
    <recommendedName>
        <fullName evidence="3">Outer membrane beta-barrel protein</fullName>
    </recommendedName>
</protein>
<dbReference type="InterPro" id="IPR011486">
    <property type="entry name" value="BBP2"/>
</dbReference>
<evidence type="ECO:0000313" key="1">
    <source>
        <dbReference type="EMBL" id="GBQ05933.1"/>
    </source>
</evidence>
<dbReference type="Proteomes" id="UP001062901">
    <property type="component" value="Unassembled WGS sequence"/>
</dbReference>
<organism evidence="1 2">
    <name type="scientific">Saccharibacter floricola DSM 15669</name>
    <dbReference type="NCBI Taxonomy" id="1123227"/>
    <lineage>
        <taxon>Bacteria</taxon>
        <taxon>Pseudomonadati</taxon>
        <taxon>Pseudomonadota</taxon>
        <taxon>Alphaproteobacteria</taxon>
        <taxon>Acetobacterales</taxon>
        <taxon>Acetobacteraceae</taxon>
        <taxon>Saccharibacter</taxon>
    </lineage>
</organism>
<gene>
    <name evidence="1" type="ORF">AA15669_0708</name>
</gene>
<sequence>MGNSGHPKNGQNFGQLLPSYSGQPLLNQIALTVTKPVDPIGDGYGLGVNLQIIYGADARSYIISGISDRWMNNRNQLTPTVANVAVHMPWLTKNGLDGQIGILSSPMGVEVLNPASRAFYSMSYTAQYSNPFEHVGGYFQWHVTDQYAVLFGIDAGNQMSFGKGNNNGEPAGYVGFSGSSLAGGAVSFTYLLRVGPEDARRLLGTERAHSAQRFWNDLNATWQISPKWSLTGEVNQLHDEGLHANTWSGVVWGAYAATSTLTFNARGEVYRDSTGLLVAQYPDDQGYAHALLGLPARVYNAPPTTYGDFSLNAVWRPHVGHHVKLLQIRPEIRFDRSLNNTRPFADFSRRGRILFGGDITVGF</sequence>
<comment type="caution">
    <text evidence="1">The sequence shown here is derived from an EMBL/GenBank/DDBJ whole genome shotgun (WGS) entry which is preliminary data.</text>
</comment>
<dbReference type="EMBL" id="BAQD01000009">
    <property type="protein sequence ID" value="GBQ05933.1"/>
    <property type="molecule type" value="Genomic_DNA"/>
</dbReference>
<dbReference type="Pfam" id="PF07642">
    <property type="entry name" value="BBP2"/>
    <property type="match status" value="1"/>
</dbReference>
<proteinExistence type="predicted"/>
<name>A0ABQ0NXM0_9PROT</name>
<reference evidence="1" key="1">
    <citation type="submission" date="2013-04" db="EMBL/GenBank/DDBJ databases">
        <title>The genome sequencing project of 58 acetic acid bacteria.</title>
        <authorList>
            <person name="Okamoto-Kainuma A."/>
            <person name="Ishikawa M."/>
            <person name="Umino S."/>
            <person name="Koizumi Y."/>
            <person name="Shiwa Y."/>
            <person name="Yoshikawa H."/>
            <person name="Matsutani M."/>
            <person name="Matsushita K."/>
        </authorList>
    </citation>
    <scope>NUCLEOTIDE SEQUENCE</scope>
    <source>
        <strain evidence="1">DSM 15669</strain>
    </source>
</reference>
<keyword evidence="2" id="KW-1185">Reference proteome</keyword>